<name>A0ABD0QUI5_CIRMR</name>
<accession>A0ABD0QUI5</accession>
<evidence type="ECO:0000313" key="3">
    <source>
        <dbReference type="Proteomes" id="UP001529510"/>
    </source>
</evidence>
<feature type="region of interest" description="Disordered" evidence="1">
    <location>
        <begin position="227"/>
        <end position="250"/>
    </location>
</feature>
<dbReference type="AlphaFoldDB" id="A0ABD0QUI5"/>
<reference evidence="2 3" key="1">
    <citation type="submission" date="2024-05" db="EMBL/GenBank/DDBJ databases">
        <title>Genome sequencing and assembly of Indian major carp, Cirrhinus mrigala (Hamilton, 1822).</title>
        <authorList>
            <person name="Mohindra V."/>
            <person name="Chowdhury L.M."/>
            <person name="Lal K."/>
            <person name="Jena J.K."/>
        </authorList>
    </citation>
    <scope>NUCLEOTIDE SEQUENCE [LARGE SCALE GENOMIC DNA]</scope>
    <source>
        <strain evidence="2">CM1030</strain>
        <tissue evidence="2">Blood</tissue>
    </source>
</reference>
<comment type="caution">
    <text evidence="2">The sequence shown here is derived from an EMBL/GenBank/DDBJ whole genome shotgun (WGS) entry which is preliminary data.</text>
</comment>
<keyword evidence="3" id="KW-1185">Reference proteome</keyword>
<dbReference type="EMBL" id="JAMKFB020000007">
    <property type="protein sequence ID" value="KAL0189866.1"/>
    <property type="molecule type" value="Genomic_DNA"/>
</dbReference>
<evidence type="ECO:0000313" key="2">
    <source>
        <dbReference type="EMBL" id="KAL0189866.1"/>
    </source>
</evidence>
<sequence length="250" mass="27809">SDKLKKTGKRSKKLSVQDLAENALNEYSQVMDSLESKVTDGSEVTVADEEDVCALFLNQLLNDTESTAEAGFDIDYISSLLSTDVLKDTFSNMIPEPVAGCSDWTYNTVSETQILPKTAVQHDFSPSEGTNLFSEDHIVENTLESLQDNVKGQKVFQKLTEPLLVNPKSQSYKTDPNTLFQETIHPELKDFGPEVDGNQKDKTLFVAAQSSCFNRQNYKSHQATFPQTIKHDPEPPIDGGLEHDGEENMV</sequence>
<protein>
    <submittedName>
        <fullName evidence="2">Uncharacterized protein</fullName>
    </submittedName>
</protein>
<evidence type="ECO:0000256" key="1">
    <source>
        <dbReference type="SAM" id="MobiDB-lite"/>
    </source>
</evidence>
<feature type="non-terminal residue" evidence="2">
    <location>
        <position position="1"/>
    </location>
</feature>
<proteinExistence type="predicted"/>
<dbReference type="Proteomes" id="UP001529510">
    <property type="component" value="Unassembled WGS sequence"/>
</dbReference>
<gene>
    <name evidence="2" type="ORF">M9458_016965</name>
</gene>
<feature type="non-terminal residue" evidence="2">
    <location>
        <position position="250"/>
    </location>
</feature>
<organism evidence="2 3">
    <name type="scientific">Cirrhinus mrigala</name>
    <name type="common">Mrigala</name>
    <dbReference type="NCBI Taxonomy" id="683832"/>
    <lineage>
        <taxon>Eukaryota</taxon>
        <taxon>Metazoa</taxon>
        <taxon>Chordata</taxon>
        <taxon>Craniata</taxon>
        <taxon>Vertebrata</taxon>
        <taxon>Euteleostomi</taxon>
        <taxon>Actinopterygii</taxon>
        <taxon>Neopterygii</taxon>
        <taxon>Teleostei</taxon>
        <taxon>Ostariophysi</taxon>
        <taxon>Cypriniformes</taxon>
        <taxon>Cyprinidae</taxon>
        <taxon>Labeoninae</taxon>
        <taxon>Labeonini</taxon>
        <taxon>Cirrhinus</taxon>
    </lineage>
</organism>